<feature type="signal peptide" evidence="1">
    <location>
        <begin position="1"/>
        <end position="27"/>
    </location>
</feature>
<sequence length="113" mass="11537">MKILSRVGVAGATAFVASMAFAAPALAAPAPAPAATAAAGTDCRWKAAETIKIRTAPKTSATAVGQVNKGAKVCVHPPAVTGGKYTACKRTDDRWLKIGTNRYIVGMCVDFTG</sequence>
<evidence type="ECO:0000313" key="2">
    <source>
        <dbReference type="EMBL" id="MFD2462432.1"/>
    </source>
</evidence>
<reference evidence="3" key="1">
    <citation type="journal article" date="2019" name="Int. J. Syst. Evol. Microbiol.">
        <title>The Global Catalogue of Microorganisms (GCM) 10K type strain sequencing project: providing services to taxonomists for standard genome sequencing and annotation.</title>
        <authorList>
            <consortium name="The Broad Institute Genomics Platform"/>
            <consortium name="The Broad Institute Genome Sequencing Center for Infectious Disease"/>
            <person name="Wu L."/>
            <person name="Ma J."/>
        </authorList>
    </citation>
    <scope>NUCLEOTIDE SEQUENCE [LARGE SCALE GENOMIC DNA]</scope>
    <source>
        <strain evidence="3">CGMCC 4.7643</strain>
    </source>
</reference>
<keyword evidence="1" id="KW-0732">Signal</keyword>
<dbReference type="Proteomes" id="UP001597419">
    <property type="component" value="Unassembled WGS sequence"/>
</dbReference>
<feature type="chain" id="PRO_5045261769" evidence="1">
    <location>
        <begin position="28"/>
        <end position="113"/>
    </location>
</feature>
<dbReference type="RefSeq" id="WP_345408895.1">
    <property type="nucleotide sequence ID" value="NZ_BAABHG010000032.1"/>
</dbReference>
<organism evidence="2 3">
    <name type="scientific">Amycolatopsis samaneae</name>
    <dbReference type="NCBI Taxonomy" id="664691"/>
    <lineage>
        <taxon>Bacteria</taxon>
        <taxon>Bacillati</taxon>
        <taxon>Actinomycetota</taxon>
        <taxon>Actinomycetes</taxon>
        <taxon>Pseudonocardiales</taxon>
        <taxon>Pseudonocardiaceae</taxon>
        <taxon>Amycolatopsis</taxon>
    </lineage>
</organism>
<proteinExistence type="predicted"/>
<evidence type="ECO:0000313" key="3">
    <source>
        <dbReference type="Proteomes" id="UP001597419"/>
    </source>
</evidence>
<gene>
    <name evidence="2" type="ORF">ACFSYJ_27750</name>
</gene>
<dbReference type="EMBL" id="JBHUKU010000016">
    <property type="protein sequence ID" value="MFD2462432.1"/>
    <property type="molecule type" value="Genomic_DNA"/>
</dbReference>
<keyword evidence="3" id="KW-1185">Reference proteome</keyword>
<protein>
    <submittedName>
        <fullName evidence="2">SH3 domain-containing protein</fullName>
    </submittedName>
</protein>
<comment type="caution">
    <text evidence="2">The sequence shown here is derived from an EMBL/GenBank/DDBJ whole genome shotgun (WGS) entry which is preliminary data.</text>
</comment>
<evidence type="ECO:0000256" key="1">
    <source>
        <dbReference type="SAM" id="SignalP"/>
    </source>
</evidence>
<accession>A0ABW5GNI2</accession>
<name>A0ABW5GNI2_9PSEU</name>